<feature type="compositionally biased region" description="Gly residues" evidence="1">
    <location>
        <begin position="166"/>
        <end position="199"/>
    </location>
</feature>
<keyword evidence="3" id="KW-1185">Reference proteome</keyword>
<dbReference type="RefSeq" id="WP_120539156.1">
    <property type="nucleotide sequence ID" value="NZ_RAVZ01000012.1"/>
</dbReference>
<dbReference type="EMBL" id="RAVZ01000012">
    <property type="protein sequence ID" value="RKG93207.1"/>
    <property type="molecule type" value="Genomic_DNA"/>
</dbReference>
<organism evidence="2 3">
    <name type="scientific">Corallococcus terminator</name>
    <dbReference type="NCBI Taxonomy" id="2316733"/>
    <lineage>
        <taxon>Bacteria</taxon>
        <taxon>Pseudomonadati</taxon>
        <taxon>Myxococcota</taxon>
        <taxon>Myxococcia</taxon>
        <taxon>Myxococcales</taxon>
        <taxon>Cystobacterineae</taxon>
        <taxon>Myxococcaceae</taxon>
        <taxon>Corallococcus</taxon>
    </lineage>
</organism>
<dbReference type="AlphaFoldDB" id="A0A3A8JBG4"/>
<comment type="caution">
    <text evidence="2">The sequence shown here is derived from an EMBL/GenBank/DDBJ whole genome shotgun (WGS) entry which is preliminary data.</text>
</comment>
<gene>
    <name evidence="2" type="ORF">D7V88_03470</name>
</gene>
<feature type="region of interest" description="Disordered" evidence="1">
    <location>
        <begin position="158"/>
        <end position="225"/>
    </location>
</feature>
<evidence type="ECO:0000313" key="2">
    <source>
        <dbReference type="EMBL" id="RKG93207.1"/>
    </source>
</evidence>
<evidence type="ECO:0008006" key="4">
    <source>
        <dbReference type="Google" id="ProtNLM"/>
    </source>
</evidence>
<sequence>MSRVPDVHQALSHEQLRTRLGETARGTFTRGDDAPTWNPLAYAAPSSVDLGRGMLDSVALALHVLWTYQQAWSEECFLATARLEGSVSKLLGHIGYRPSPGTAAVGLQHFRCKASVSGTLPAGFAVTSSAQGEELAATFETLAPLRVLPELNELRAFMPPRAGSDSGTGTGGTGTGGTGTGGTGTGGTGGNGGTGGTGGTEVPSGEAGEPGAPAPTGGIFGPGSVLAGLQDRIEVQRHGPLEERRVARAKQDARKLASLMKTLDLEGDSGCKSTLDSLCEQLCEAQKVVAQAVPPAGRPVGALSESQEIVARQLRNLQKRQADALAALEEALAPCADEDPAAHARRLDRMVTFLDAFVNGLIQEARDQLVLLKGSEALNRADIAFGAEAGVARPLGLAGAGADTFFLQPLTDASGLSSQEPPVRPGDWLVLAEDVERLGPAGAKGTERIYREALRVLRVRMETPAGQRTPMTQVTFQPPLSRAYALDRVVLLGNNTLVSEGATVEEVAEPTLDRRTVPLLHAPVTWLRDASHAGGRRPEVSLTVGGRAWRPVDSLLEAAPDEPVFAVEPLPGGAARLRVGGQDHGAALPLGAEVRVRYRVGRGVGGNRTALRLTAMGSPHPCVEKTFNPLPLSGGTDSEDPALARVRGPAMVGAMDRAVSLSDVRALTQVFDGVHRANVFRDGVRSRLLTVVVSGPDGAALGREDLEALGAHLAARVAPGVELRLKNRQRVEVRLRLLLRVVKGADPVTVLQETRLRLGVDRDPERAPGLLDANRVELGADLQLSDVYGALADIEGLRSVVVQGLHHEGTPPSLSERITAAPGELLGWAPPSGGSDGVALFYEEAQDP</sequence>
<accession>A0A3A8JBG4</accession>
<name>A0A3A8JBG4_9BACT</name>
<dbReference type="Proteomes" id="UP000268094">
    <property type="component" value="Unassembled WGS sequence"/>
</dbReference>
<evidence type="ECO:0000313" key="3">
    <source>
        <dbReference type="Proteomes" id="UP000268094"/>
    </source>
</evidence>
<dbReference type="OrthoDB" id="266253at2"/>
<proteinExistence type="predicted"/>
<protein>
    <recommendedName>
        <fullName evidence="4">Baseplate protein J-like domain-containing protein</fullName>
    </recommendedName>
</protein>
<evidence type="ECO:0000256" key="1">
    <source>
        <dbReference type="SAM" id="MobiDB-lite"/>
    </source>
</evidence>
<feature type="compositionally biased region" description="Low complexity" evidence="1">
    <location>
        <begin position="205"/>
        <end position="217"/>
    </location>
</feature>
<reference evidence="3" key="1">
    <citation type="submission" date="2018-09" db="EMBL/GenBank/DDBJ databases">
        <authorList>
            <person name="Livingstone P.G."/>
            <person name="Whitworth D.E."/>
        </authorList>
    </citation>
    <scope>NUCLEOTIDE SEQUENCE [LARGE SCALE GENOMIC DNA]</scope>
    <source>
        <strain evidence="3">CA054A</strain>
    </source>
</reference>